<proteinExistence type="predicted"/>
<accession>A0A378LQ20</accession>
<name>A0A378LQ20_9GAMM</name>
<gene>
    <name evidence="1" type="ORF">NCTC11532_00113</name>
</gene>
<sequence length="166" mass="19558">MSANINILELKSNQQENSFMDKRYLSPLEMLHIATQHAYAADYLLQQISNWSYRQTDPLNVLTPVTSLMYQAFQLTLKAYSLHDHRPIKEYKNLVELVELNSHLGFSQQEIVLLKTLSKQQVFLKGADYDLWENPQQIHVFCEEILTLYQKLQTMMPLELHPDYLQ</sequence>
<dbReference type="Proteomes" id="UP000255297">
    <property type="component" value="Unassembled WGS sequence"/>
</dbReference>
<protein>
    <recommendedName>
        <fullName evidence="3">HEPN domain-containing protein</fullName>
    </recommendedName>
</protein>
<reference evidence="1 2" key="1">
    <citation type="submission" date="2018-06" db="EMBL/GenBank/DDBJ databases">
        <authorList>
            <consortium name="Pathogen Informatics"/>
            <person name="Doyle S."/>
        </authorList>
    </citation>
    <scope>NUCLEOTIDE SEQUENCE [LARGE SCALE GENOMIC DNA]</scope>
    <source>
        <strain evidence="1 2">NCTC11532</strain>
    </source>
</reference>
<organism evidence="1 2">
    <name type="scientific">Legionella wadsworthii</name>
    <dbReference type="NCBI Taxonomy" id="28088"/>
    <lineage>
        <taxon>Bacteria</taxon>
        <taxon>Pseudomonadati</taxon>
        <taxon>Pseudomonadota</taxon>
        <taxon>Gammaproteobacteria</taxon>
        <taxon>Legionellales</taxon>
        <taxon>Legionellaceae</taxon>
        <taxon>Legionella</taxon>
    </lineage>
</organism>
<dbReference type="EMBL" id="UGPB01000001">
    <property type="protein sequence ID" value="STY27952.1"/>
    <property type="molecule type" value="Genomic_DNA"/>
</dbReference>
<keyword evidence="2" id="KW-1185">Reference proteome</keyword>
<evidence type="ECO:0000313" key="1">
    <source>
        <dbReference type="EMBL" id="STY27952.1"/>
    </source>
</evidence>
<evidence type="ECO:0008006" key="3">
    <source>
        <dbReference type="Google" id="ProtNLM"/>
    </source>
</evidence>
<evidence type="ECO:0000313" key="2">
    <source>
        <dbReference type="Proteomes" id="UP000255297"/>
    </source>
</evidence>
<dbReference type="AlphaFoldDB" id="A0A378LQ20"/>